<dbReference type="RefSeq" id="WP_406645451.1">
    <property type="nucleotide sequence ID" value="NZ_CP123584.1"/>
</dbReference>
<evidence type="ECO:0000256" key="2">
    <source>
        <dbReference type="ARBA" id="ARBA00023315"/>
    </source>
</evidence>
<dbReference type="Pfam" id="PF00583">
    <property type="entry name" value="Acetyltransf_1"/>
    <property type="match status" value="1"/>
</dbReference>
<evidence type="ECO:0000259" key="3">
    <source>
        <dbReference type="PROSITE" id="PS51186"/>
    </source>
</evidence>
<dbReference type="CDD" id="cd04301">
    <property type="entry name" value="NAT_SF"/>
    <property type="match status" value="1"/>
</dbReference>
<protein>
    <submittedName>
        <fullName evidence="4">GNAT family N-acetyltransferase</fullName>
        <ecNumber evidence="4">2.3.1.-</ecNumber>
    </submittedName>
</protein>
<dbReference type="InterPro" id="IPR016181">
    <property type="entry name" value="Acyl_CoA_acyltransferase"/>
</dbReference>
<dbReference type="EMBL" id="CP123584">
    <property type="protein sequence ID" value="WZK88087.1"/>
    <property type="molecule type" value="Genomic_DNA"/>
</dbReference>
<organism evidence="4 5">
    <name type="scientific">Aliisedimentitalea scapharcae</name>
    <dbReference type="NCBI Taxonomy" id="1524259"/>
    <lineage>
        <taxon>Bacteria</taxon>
        <taxon>Pseudomonadati</taxon>
        <taxon>Pseudomonadota</taxon>
        <taxon>Alphaproteobacteria</taxon>
        <taxon>Rhodobacterales</taxon>
        <taxon>Roseobacteraceae</taxon>
        <taxon>Aliisedimentitalea</taxon>
    </lineage>
</organism>
<dbReference type="PANTHER" id="PTHR43072">
    <property type="entry name" value="N-ACETYLTRANSFERASE"/>
    <property type="match status" value="1"/>
</dbReference>
<dbReference type="Proteomes" id="UP001623232">
    <property type="component" value="Chromosome"/>
</dbReference>
<keyword evidence="5" id="KW-1185">Reference proteome</keyword>
<feature type="domain" description="N-acetyltransferase" evidence="3">
    <location>
        <begin position="1"/>
        <end position="159"/>
    </location>
</feature>
<keyword evidence="2 4" id="KW-0012">Acyltransferase</keyword>
<evidence type="ECO:0000313" key="4">
    <source>
        <dbReference type="EMBL" id="WZK88087.1"/>
    </source>
</evidence>
<evidence type="ECO:0000256" key="1">
    <source>
        <dbReference type="ARBA" id="ARBA00022679"/>
    </source>
</evidence>
<proteinExistence type="predicted"/>
<dbReference type="PANTHER" id="PTHR43072:SF23">
    <property type="entry name" value="UPF0039 PROTEIN C11D3.02C"/>
    <property type="match status" value="1"/>
</dbReference>
<dbReference type="Gene3D" id="3.40.630.30">
    <property type="match status" value="1"/>
</dbReference>
<dbReference type="GO" id="GO:0016746">
    <property type="term" value="F:acyltransferase activity"/>
    <property type="evidence" value="ECO:0007669"/>
    <property type="project" value="UniProtKB-KW"/>
</dbReference>
<dbReference type="SUPFAM" id="SSF55729">
    <property type="entry name" value="Acyl-CoA N-acyltransferases (Nat)"/>
    <property type="match status" value="1"/>
</dbReference>
<dbReference type="EC" id="2.3.1.-" evidence="4"/>
<reference evidence="4 5" key="1">
    <citation type="submission" date="2023-04" db="EMBL/GenBank/DDBJ databases">
        <title>Complete genome sequence of Alisedimentitalea scapharcae.</title>
        <authorList>
            <person name="Rong J.-C."/>
            <person name="Yi M.-L."/>
            <person name="Zhao Q."/>
        </authorList>
    </citation>
    <scope>NUCLEOTIDE SEQUENCE [LARGE SCALE GENOMIC DNA]</scope>
    <source>
        <strain evidence="4 5">KCTC 42119</strain>
    </source>
</reference>
<evidence type="ECO:0000313" key="5">
    <source>
        <dbReference type="Proteomes" id="UP001623232"/>
    </source>
</evidence>
<gene>
    <name evidence="4" type="ORF">QEZ52_15960</name>
</gene>
<name>A0ABZ2XRS1_9RHOB</name>
<keyword evidence="1 4" id="KW-0808">Transferase</keyword>
<dbReference type="PROSITE" id="PS51186">
    <property type="entry name" value="GNAT"/>
    <property type="match status" value="1"/>
</dbReference>
<sequence length="173" mass="18196">MILRAARPADAQAICCIHNQVIRDSLITFTTVERQVDAVAGAIRGGQVFLVAETGDQVVGFAGYGSFRSGPGYVQTVEHSLYLDPAARGQGAGRRLLLALESRARGDGIHVMVAGISSANAAGVAFHAAMGYCHVGRLPEVGCKQGQWLDLVLMQKILSEHGPGSPDTAPTTR</sequence>
<dbReference type="InterPro" id="IPR000182">
    <property type="entry name" value="GNAT_dom"/>
</dbReference>
<accession>A0ABZ2XRS1</accession>